<dbReference type="AlphaFoldDB" id="A0A5N6EES0"/>
<dbReference type="GO" id="GO:0016747">
    <property type="term" value="F:acyltransferase activity, transferring groups other than amino-acyl groups"/>
    <property type="evidence" value="ECO:0007669"/>
    <property type="project" value="InterPro"/>
</dbReference>
<protein>
    <submittedName>
        <fullName evidence="1">Uncharacterized protein</fullName>
    </submittedName>
</protein>
<gene>
    <name evidence="1" type="ORF">BDV33DRAFT_179581</name>
</gene>
<proteinExistence type="predicted"/>
<evidence type="ECO:0000313" key="2">
    <source>
        <dbReference type="Proteomes" id="UP000326799"/>
    </source>
</evidence>
<sequence>MNHDWMANCFALQNPMILHDSVGVEWQFLNGAVGGLLQLCNMHPHCYLLEPTRSCSFEVVECSTSPGIKVALSWLFYLPCLSPAPFVSFDSYRQRVLCTFDYKKFYISSLLEDCVRGYGLVSLCVGQGVGSASVILH</sequence>
<evidence type="ECO:0000313" key="1">
    <source>
        <dbReference type="EMBL" id="KAB8216106.1"/>
    </source>
</evidence>
<dbReference type="InterPro" id="IPR020610">
    <property type="entry name" value="Thiolase_AS"/>
</dbReference>
<dbReference type="EMBL" id="ML733487">
    <property type="protein sequence ID" value="KAB8216106.1"/>
    <property type="molecule type" value="Genomic_DNA"/>
</dbReference>
<dbReference type="Proteomes" id="UP000326799">
    <property type="component" value="Unassembled WGS sequence"/>
</dbReference>
<organism evidence="1 2">
    <name type="scientific">Aspergillus novoparasiticus</name>
    <dbReference type="NCBI Taxonomy" id="986946"/>
    <lineage>
        <taxon>Eukaryota</taxon>
        <taxon>Fungi</taxon>
        <taxon>Dikarya</taxon>
        <taxon>Ascomycota</taxon>
        <taxon>Pezizomycotina</taxon>
        <taxon>Eurotiomycetes</taxon>
        <taxon>Eurotiomycetidae</taxon>
        <taxon>Eurotiales</taxon>
        <taxon>Aspergillaceae</taxon>
        <taxon>Aspergillus</taxon>
        <taxon>Aspergillus subgen. Circumdati</taxon>
    </lineage>
</organism>
<accession>A0A5N6EES0</accession>
<keyword evidence="2" id="KW-1185">Reference proteome</keyword>
<name>A0A5N6EES0_9EURO</name>
<reference evidence="1 2" key="1">
    <citation type="submission" date="2019-04" db="EMBL/GenBank/DDBJ databases">
        <title>Fungal friends and foes A comparative genomics study of 23 Aspergillus species from section Flavi.</title>
        <authorList>
            <consortium name="DOE Joint Genome Institute"/>
            <person name="Kjaerbolling I."/>
            <person name="Vesth T.C."/>
            <person name="Frisvad J.C."/>
            <person name="Nybo J.L."/>
            <person name="Theobald S."/>
            <person name="Kildgaard S."/>
            <person name="Petersen T.I."/>
            <person name="Kuo A."/>
            <person name="Sato A."/>
            <person name="Lyhne E.K."/>
            <person name="Kogle M.E."/>
            <person name="Wiebenga A."/>
            <person name="Kun R.S."/>
            <person name="Lubbers R.J."/>
            <person name="Makela M.R."/>
            <person name="Barry K."/>
            <person name="Chovatia M."/>
            <person name="Clum A."/>
            <person name="Daum C."/>
            <person name="Haridas S."/>
            <person name="He G."/>
            <person name="LaButti K."/>
            <person name="Lipzen A."/>
            <person name="Mondo S."/>
            <person name="Pangilinan J."/>
            <person name="Riley R."/>
            <person name="Salamov A."/>
            <person name="Simmons B.A."/>
            <person name="Magnuson J.K."/>
            <person name="Henrissat B."/>
            <person name="Mortensen U.H."/>
            <person name="Larsen T.O."/>
            <person name="De vries R.P."/>
            <person name="Grigoriev I.V."/>
            <person name="Machida M."/>
            <person name="Baker S.E."/>
            <person name="Andersen M.R."/>
        </authorList>
    </citation>
    <scope>NUCLEOTIDE SEQUENCE [LARGE SCALE GENOMIC DNA]</scope>
    <source>
        <strain evidence="1 2">CBS 126849</strain>
    </source>
</reference>
<dbReference type="PROSITE" id="PS00099">
    <property type="entry name" value="THIOLASE_3"/>
    <property type="match status" value="1"/>
</dbReference>